<reference evidence="2 3" key="1">
    <citation type="submission" date="2019-08" db="EMBL/GenBank/DDBJ databases">
        <authorList>
            <person name="Peeters C."/>
        </authorList>
    </citation>
    <scope>NUCLEOTIDE SEQUENCE [LARGE SCALE GENOMIC DNA]</scope>
    <source>
        <strain evidence="2 3">LMG 31108</strain>
    </source>
</reference>
<feature type="compositionally biased region" description="Low complexity" evidence="1">
    <location>
        <begin position="10"/>
        <end position="26"/>
    </location>
</feature>
<protein>
    <submittedName>
        <fullName evidence="2">Uncharacterized protein</fullName>
    </submittedName>
</protein>
<accession>A0A5E4S5Z7</accession>
<sequence length="401" mass="43788">MKPTPHAYRSYTSTSGATTSSSMQPQPGLPPAPQMPGQADPSWNLPIQPRGRGGHVGAGGAAGVGSGAASAPRMPMNRMAQGFPPSMQANMAHGPMAQQPLLDRRGNDVNAVRRESTWATQVWQHVTPEQMQHFVSHLQELVHIGKLARQKTFASLPRMPREEVDALMARFNVVDTVERSLNEWAMTNGSGPDLAQRLLDNKDFKELVDVVGGFNYELAPRLHDAMRSPVFFTDRGRQLMPESQVRESSVMSRHAGITEGIHRSPSTENFFTKDIMHAKGDIERLPQSRTSARFSQVGMPFIGGISGSGQFIAQHIEMQKPFQQRTPMEKAQAEQLMLMHAALMTAGGHHSVMETVLSARTVGFFADIPNPLRNGGSYAESIRALGVRARQLGLATPSSLG</sequence>
<organism evidence="2 3">
    <name type="scientific">Pandoraea anhela</name>
    <dbReference type="NCBI Taxonomy" id="2508295"/>
    <lineage>
        <taxon>Bacteria</taxon>
        <taxon>Pseudomonadati</taxon>
        <taxon>Pseudomonadota</taxon>
        <taxon>Betaproteobacteria</taxon>
        <taxon>Burkholderiales</taxon>
        <taxon>Burkholderiaceae</taxon>
        <taxon>Pandoraea</taxon>
    </lineage>
</organism>
<feature type="region of interest" description="Disordered" evidence="1">
    <location>
        <begin position="1"/>
        <end position="71"/>
    </location>
</feature>
<evidence type="ECO:0000313" key="3">
    <source>
        <dbReference type="Proteomes" id="UP000406256"/>
    </source>
</evidence>
<proteinExistence type="predicted"/>
<name>A0A5E4S5Z7_9BURK</name>
<feature type="compositionally biased region" description="Gly residues" evidence="1">
    <location>
        <begin position="54"/>
        <end position="66"/>
    </location>
</feature>
<dbReference type="AlphaFoldDB" id="A0A5E4S5Z7"/>
<gene>
    <name evidence="2" type="ORF">PAN31108_00585</name>
</gene>
<dbReference type="EMBL" id="CABPSB010000001">
    <property type="protein sequence ID" value="VVD70192.1"/>
    <property type="molecule type" value="Genomic_DNA"/>
</dbReference>
<keyword evidence="3" id="KW-1185">Reference proteome</keyword>
<evidence type="ECO:0000313" key="2">
    <source>
        <dbReference type="EMBL" id="VVD70192.1"/>
    </source>
</evidence>
<dbReference type="Proteomes" id="UP000406256">
    <property type="component" value="Unassembled WGS sequence"/>
</dbReference>
<evidence type="ECO:0000256" key="1">
    <source>
        <dbReference type="SAM" id="MobiDB-lite"/>
    </source>
</evidence>